<reference evidence="1" key="1">
    <citation type="submission" date="2016-07" db="EMBL/GenBank/DDBJ databases">
        <authorList>
            <person name="Bretaudeau A."/>
        </authorList>
    </citation>
    <scope>NUCLEOTIDE SEQUENCE</scope>
    <source>
        <strain evidence="1">Rice</strain>
        <tissue evidence="1">Whole body</tissue>
    </source>
</reference>
<accession>A0A2H1WT29</accession>
<sequence length="194" mass="21974">MYPNHVLLDPIDCDLITKAELNEMEGHADIINQHSICQLNSLTDRLTHWSSPVTDVSGGFAFNSFLLAVKDLMINGNKASYWIGNPVSDYTRQSTNRERWREIRKAAFTSNTNTAASTSRLAVGAWSKLPVVRTPETETFSQYVSFRGALIHLPYANLLRWMSRLVPKSSKVTQLEEQKVGNTCDDRIINCVRR</sequence>
<organism evidence="1">
    <name type="scientific">Spodoptera frugiperda</name>
    <name type="common">Fall armyworm</name>
    <dbReference type="NCBI Taxonomy" id="7108"/>
    <lineage>
        <taxon>Eukaryota</taxon>
        <taxon>Metazoa</taxon>
        <taxon>Ecdysozoa</taxon>
        <taxon>Arthropoda</taxon>
        <taxon>Hexapoda</taxon>
        <taxon>Insecta</taxon>
        <taxon>Pterygota</taxon>
        <taxon>Neoptera</taxon>
        <taxon>Endopterygota</taxon>
        <taxon>Lepidoptera</taxon>
        <taxon>Glossata</taxon>
        <taxon>Ditrysia</taxon>
        <taxon>Noctuoidea</taxon>
        <taxon>Noctuidae</taxon>
        <taxon>Amphipyrinae</taxon>
        <taxon>Spodoptera</taxon>
    </lineage>
</organism>
<protein>
    <submittedName>
        <fullName evidence="1">SFRICE_029215</fullName>
    </submittedName>
</protein>
<name>A0A2H1WT29_SPOFR</name>
<proteinExistence type="predicted"/>
<dbReference type="AlphaFoldDB" id="A0A2H1WT29"/>
<gene>
    <name evidence="1" type="ORF">SFRICE_029215</name>
</gene>
<dbReference type="EMBL" id="ODYU01010843">
    <property type="protein sequence ID" value="SOQ56198.1"/>
    <property type="molecule type" value="Genomic_DNA"/>
</dbReference>
<evidence type="ECO:0000313" key="1">
    <source>
        <dbReference type="EMBL" id="SOQ56198.1"/>
    </source>
</evidence>